<feature type="region of interest" description="Disordered" evidence="1">
    <location>
        <begin position="270"/>
        <end position="310"/>
    </location>
</feature>
<accession>A0ABR3GHK0</accession>
<evidence type="ECO:0000313" key="2">
    <source>
        <dbReference type="EMBL" id="KAL0635036.1"/>
    </source>
</evidence>
<feature type="compositionally biased region" description="Low complexity" evidence="1">
    <location>
        <begin position="279"/>
        <end position="297"/>
    </location>
</feature>
<dbReference type="EMBL" id="JBBBZM010000079">
    <property type="protein sequence ID" value="KAL0635036.1"/>
    <property type="molecule type" value="Genomic_DNA"/>
</dbReference>
<proteinExistence type="predicted"/>
<name>A0ABR3GHK0_9PEZI</name>
<evidence type="ECO:0008006" key="4">
    <source>
        <dbReference type="Google" id="ProtNLM"/>
    </source>
</evidence>
<feature type="region of interest" description="Disordered" evidence="1">
    <location>
        <begin position="197"/>
        <end position="219"/>
    </location>
</feature>
<evidence type="ECO:0000256" key="1">
    <source>
        <dbReference type="SAM" id="MobiDB-lite"/>
    </source>
</evidence>
<evidence type="ECO:0000313" key="3">
    <source>
        <dbReference type="Proteomes" id="UP001447188"/>
    </source>
</evidence>
<comment type="caution">
    <text evidence="2">The sequence shown here is derived from an EMBL/GenBank/DDBJ whole genome shotgun (WGS) entry which is preliminary data.</text>
</comment>
<dbReference type="SUPFAM" id="SSF54695">
    <property type="entry name" value="POZ domain"/>
    <property type="match status" value="1"/>
</dbReference>
<dbReference type="Proteomes" id="UP001447188">
    <property type="component" value="Unassembled WGS sequence"/>
</dbReference>
<sequence>MASSMCGPSNALSSLHKHTIADRSLQQDRLQSPTPSSQLFRTPTATHTSNQRLENEFSQFSAGPLQGAHSQVHHTRTDGWASDGWASDFQRLHVGAAGQATSLFQQHQQHQQQPQGWAANNWHEEFLQPTHAAEPLLRGPGMGMYSGGFGQSFQMGGGMYMGGGIQAGSTMQQNVSERFDDAAFERAFEDARVQLEDSQRREAPVEVVEEKKEVKDKELDSDALARTAAQLLDSLSGNQSRKFQDSTFLALMRRLRDREVRVEGDKMVEETKAASNNNPPALHPHASSASPSYSNQDPEPPPPPYTESEYSSPLPSFAFCMATAGGPASILTQVQQGGPQLASLGDSGNNEENLTLDLRGTQFVLSRDELLTLPEFVLLSLFPNGLFPDGQVNSFHDEGVYSVDVRTHIHFSNFDPVCLQYMLDFFRQVSATITATHDDDDEPMDSSLPSNSPANVLQDRAGIIVLREDLDFYVIPPRRDITHTEMMAVKRGAGNVLLKQDGIFSGLRRTDDAGTTEQHLIEMLTAGGFNTDDTWGHRAGEPQKAVICSLALARLRTDMRAATGEGNQSNAVGMAQKLLLFWRKPARRCWWEGMELEGVEGVEGKLKVWIRRVWTLEMSVIGLR</sequence>
<feature type="region of interest" description="Disordered" evidence="1">
    <location>
        <begin position="25"/>
        <end position="49"/>
    </location>
</feature>
<gene>
    <name evidence="2" type="ORF">Q9L58_006065</name>
</gene>
<dbReference type="PANTHER" id="PTHR13384:SF16">
    <property type="entry name" value="GROWTH REGULATION PROTEIN"/>
    <property type="match status" value="1"/>
</dbReference>
<feature type="compositionally biased region" description="Polar residues" evidence="1">
    <location>
        <begin position="27"/>
        <end position="49"/>
    </location>
</feature>
<protein>
    <recommendedName>
        <fullName evidence="4">Peroxin 20</fullName>
    </recommendedName>
</protein>
<dbReference type="PANTHER" id="PTHR13384">
    <property type="entry name" value="G PATCH DOMAIN-CONTAINING PROTEIN 1"/>
    <property type="match status" value="1"/>
</dbReference>
<keyword evidence="3" id="KW-1185">Reference proteome</keyword>
<reference evidence="2 3" key="1">
    <citation type="submission" date="2024-02" db="EMBL/GenBank/DDBJ databases">
        <title>Discinaceae phylogenomics.</title>
        <authorList>
            <person name="Dirks A.C."/>
            <person name="James T.Y."/>
        </authorList>
    </citation>
    <scope>NUCLEOTIDE SEQUENCE [LARGE SCALE GENOMIC DNA]</scope>
    <source>
        <strain evidence="2 3">ACD0624</strain>
    </source>
</reference>
<dbReference type="InterPro" id="IPR011333">
    <property type="entry name" value="SKP1/BTB/POZ_sf"/>
</dbReference>
<organism evidence="2 3">
    <name type="scientific">Discina gigas</name>
    <dbReference type="NCBI Taxonomy" id="1032678"/>
    <lineage>
        <taxon>Eukaryota</taxon>
        <taxon>Fungi</taxon>
        <taxon>Dikarya</taxon>
        <taxon>Ascomycota</taxon>
        <taxon>Pezizomycotina</taxon>
        <taxon>Pezizomycetes</taxon>
        <taxon>Pezizales</taxon>
        <taxon>Discinaceae</taxon>
        <taxon>Discina</taxon>
    </lineage>
</organism>